<organism evidence="1 2">
    <name type="scientific">Bifidobacterium panos</name>
    <dbReference type="NCBI Taxonomy" id="2675321"/>
    <lineage>
        <taxon>Bacteria</taxon>
        <taxon>Bacillati</taxon>
        <taxon>Actinomycetota</taxon>
        <taxon>Actinomycetes</taxon>
        <taxon>Bifidobacteriales</taxon>
        <taxon>Bifidobacteriaceae</taxon>
        <taxon>Bifidobacterium</taxon>
    </lineage>
</organism>
<reference evidence="1 2" key="1">
    <citation type="submission" date="2020-02" db="EMBL/GenBank/DDBJ databases">
        <title>Characterization of phylogenetic diversity of novel bifidobacterial species isolated in Czech ZOOs.</title>
        <authorList>
            <person name="Lugli G.A."/>
            <person name="Vera N.B."/>
            <person name="Ventura M."/>
        </authorList>
    </citation>
    <scope>NUCLEOTIDE SEQUENCE [LARGE SCALE GENOMIC DNA]</scope>
    <source>
        <strain evidence="1 2">DSM 109963</strain>
    </source>
</reference>
<dbReference type="RefSeq" id="WP_172145601.1">
    <property type="nucleotide sequence ID" value="NZ_JAAIIJ010000018.1"/>
</dbReference>
<dbReference type="Proteomes" id="UP000553756">
    <property type="component" value="Unassembled WGS sequence"/>
</dbReference>
<sequence>MLFAMRYPELPEPWEEVSGHLPADEQDKLEAVVGCKLTYKDMTDDDVIRDGEATLPNSRRSYYVMGHRWVRLRNAETGEEYVLRLQSKMPESKEVYVSSVIVPFQEGRELSGSAMRRLPLAAIGVVYSTREIQGTININRALALGNASKTFDPLKPLEPCKLADYGFLARVGLQYEAIGEAFPDVDATEYMATLNETTPSNVRRWLSASRKKGLLAPVASGRRR</sequence>
<protein>
    <submittedName>
        <fullName evidence="1">Uncharacterized protein</fullName>
    </submittedName>
</protein>
<evidence type="ECO:0000313" key="1">
    <source>
        <dbReference type="EMBL" id="NMN02355.1"/>
    </source>
</evidence>
<gene>
    <name evidence="1" type="ORF">G1C94_0977</name>
</gene>
<evidence type="ECO:0000313" key="2">
    <source>
        <dbReference type="Proteomes" id="UP000553756"/>
    </source>
</evidence>
<accession>A0ABX1SWZ4</accession>
<dbReference type="EMBL" id="JAAIIJ010000018">
    <property type="protein sequence ID" value="NMN02355.1"/>
    <property type="molecule type" value="Genomic_DNA"/>
</dbReference>
<name>A0ABX1SWZ4_9BIFI</name>
<proteinExistence type="predicted"/>
<keyword evidence="2" id="KW-1185">Reference proteome</keyword>
<comment type="caution">
    <text evidence="1">The sequence shown here is derived from an EMBL/GenBank/DDBJ whole genome shotgun (WGS) entry which is preliminary data.</text>
</comment>